<evidence type="ECO:0008006" key="3">
    <source>
        <dbReference type="Google" id="ProtNLM"/>
    </source>
</evidence>
<keyword evidence="2" id="KW-1185">Reference proteome</keyword>
<reference evidence="1 2" key="1">
    <citation type="submission" date="2023-02" db="EMBL/GenBank/DDBJ databases">
        <authorList>
            <person name="Mo P."/>
        </authorList>
    </citation>
    <scope>NUCLEOTIDE SEQUENCE [LARGE SCALE GENOMIC DNA]</scope>
    <source>
        <strain evidence="1 2">HUAS 3</strain>
    </source>
</reference>
<organism evidence="1 2">
    <name type="scientific">Micromonospora cathayae</name>
    <dbReference type="NCBI Taxonomy" id="3028804"/>
    <lineage>
        <taxon>Bacteria</taxon>
        <taxon>Bacillati</taxon>
        <taxon>Actinomycetota</taxon>
        <taxon>Actinomycetes</taxon>
        <taxon>Micromonosporales</taxon>
        <taxon>Micromonosporaceae</taxon>
        <taxon>Micromonospora</taxon>
    </lineage>
</organism>
<sequence>MDGGPGELMGPWEICQRLRVSRSRFQQIALRPSFPRPYQELKGMKVWLAADVEAWIAEHRQPRPPADDDEPR</sequence>
<protein>
    <recommendedName>
        <fullName evidence="3">Transcriptional regulator, AlpA family</fullName>
    </recommendedName>
</protein>
<dbReference type="RefSeq" id="WP_275032351.1">
    <property type="nucleotide sequence ID" value="NZ_CP118615.1"/>
</dbReference>
<evidence type="ECO:0000313" key="1">
    <source>
        <dbReference type="EMBL" id="WDZ85626.1"/>
    </source>
</evidence>
<dbReference type="EMBL" id="CP118615">
    <property type="protein sequence ID" value="WDZ85626.1"/>
    <property type="molecule type" value="Genomic_DNA"/>
</dbReference>
<gene>
    <name evidence="1" type="ORF">PVK37_04015</name>
</gene>
<name>A0ABY7ZRG8_9ACTN</name>
<dbReference type="Proteomes" id="UP001219605">
    <property type="component" value="Chromosome"/>
</dbReference>
<accession>A0ABY7ZRG8</accession>
<proteinExistence type="predicted"/>
<evidence type="ECO:0000313" key="2">
    <source>
        <dbReference type="Proteomes" id="UP001219605"/>
    </source>
</evidence>